<dbReference type="EMBL" id="JACVVK020000399">
    <property type="protein sequence ID" value="KAK7475629.1"/>
    <property type="molecule type" value="Genomic_DNA"/>
</dbReference>
<dbReference type="Gene3D" id="1.25.40.10">
    <property type="entry name" value="Tetratricopeptide repeat domain"/>
    <property type="match status" value="1"/>
</dbReference>
<evidence type="ECO:0000313" key="8">
    <source>
        <dbReference type="Proteomes" id="UP001519460"/>
    </source>
</evidence>
<dbReference type="InterPro" id="IPR039856">
    <property type="entry name" value="EMC2-like"/>
</dbReference>
<dbReference type="GO" id="GO:0072546">
    <property type="term" value="C:EMC complex"/>
    <property type="evidence" value="ECO:0007669"/>
    <property type="project" value="UniProtKB-UniRule"/>
</dbReference>
<evidence type="ECO:0000313" key="7">
    <source>
        <dbReference type="EMBL" id="KAK7475629.1"/>
    </source>
</evidence>
<gene>
    <name evidence="7" type="ORF">BaRGS_00033122</name>
</gene>
<comment type="caution">
    <text evidence="7">The sequence shown here is derived from an EMBL/GenBank/DDBJ whole genome shotgun (WGS) entry which is preliminary data.</text>
</comment>
<keyword evidence="4" id="KW-0472">Membrane</keyword>
<comment type="subunit">
    <text evidence="4">Component of the ER membrane protein complex (EMC).</text>
</comment>
<feature type="domain" description="EMC2 TPR-like" evidence="6">
    <location>
        <begin position="85"/>
        <end position="194"/>
    </location>
</feature>
<reference evidence="7 8" key="1">
    <citation type="journal article" date="2023" name="Sci. Data">
        <title>Genome assembly of the Korean intertidal mud-creeper Batillaria attramentaria.</title>
        <authorList>
            <person name="Patra A.K."/>
            <person name="Ho P.T."/>
            <person name="Jun S."/>
            <person name="Lee S.J."/>
            <person name="Kim Y."/>
            <person name="Won Y.J."/>
        </authorList>
    </citation>
    <scope>NUCLEOTIDE SEQUENCE [LARGE SCALE GENOMIC DNA]</scope>
    <source>
        <strain evidence="7">Wonlab-2016</strain>
    </source>
</reference>
<dbReference type="SUPFAM" id="SSF48452">
    <property type="entry name" value="TPR-like"/>
    <property type="match status" value="1"/>
</dbReference>
<keyword evidence="4" id="KW-0256">Endoplasmic reticulum</keyword>
<evidence type="ECO:0000256" key="5">
    <source>
        <dbReference type="SAM" id="Coils"/>
    </source>
</evidence>
<evidence type="ECO:0000259" key="6">
    <source>
        <dbReference type="Pfam" id="PF22890"/>
    </source>
</evidence>
<name>A0ABD0JLB7_9CAEN</name>
<accession>A0ABD0JLB7</accession>
<dbReference type="InterPro" id="IPR011990">
    <property type="entry name" value="TPR-like_helical_dom_sf"/>
</dbReference>
<dbReference type="FunFam" id="1.25.40.10:FF:000478">
    <property type="entry name" value="GG16802"/>
    <property type="match status" value="1"/>
</dbReference>
<dbReference type="PANTHER" id="PTHR12760">
    <property type="entry name" value="TETRATRICOPEPTIDE REPEAT PROTEIN"/>
    <property type="match status" value="1"/>
</dbReference>
<dbReference type="Proteomes" id="UP001519460">
    <property type="component" value="Unassembled WGS sequence"/>
</dbReference>
<organism evidence="7 8">
    <name type="scientific">Batillaria attramentaria</name>
    <dbReference type="NCBI Taxonomy" id="370345"/>
    <lineage>
        <taxon>Eukaryota</taxon>
        <taxon>Metazoa</taxon>
        <taxon>Spiralia</taxon>
        <taxon>Lophotrochozoa</taxon>
        <taxon>Mollusca</taxon>
        <taxon>Gastropoda</taxon>
        <taxon>Caenogastropoda</taxon>
        <taxon>Sorbeoconcha</taxon>
        <taxon>Cerithioidea</taxon>
        <taxon>Batillariidae</taxon>
        <taxon>Batillaria</taxon>
    </lineage>
</organism>
<sequence length="301" mass="34931">MAQHMSWEEARGILRKLREEQVRDGDLVVNLWEDVLLEASHKLGNELWNVYEQVCVAALDCQRLDVADTCIEALNAKFPGSVRVRRLEGMLLEAEGRYEQAREVYKAILDKDDANMFARKRLVAILKAQRKIPEAIEKLNEYLKKFMTDYEGWNELCDMYLSMHDYTNACFCMEELIMSNPHNHLYHQKYADIKYTYGGTDSMEIARTYYAQAVKLCPNNMRALYGLFLSATNLSMSSGKGAKERSANSKYAAWAADQIRIKYKVTKENELHWAQQPEQQMRETKVLESIEKLLESLQVTN</sequence>
<proteinExistence type="inferred from homology"/>
<protein>
    <recommendedName>
        <fullName evidence="4">ER membrane protein complex subunit 2</fullName>
    </recommendedName>
</protein>
<feature type="coiled-coil region" evidence="5">
    <location>
        <begin position="84"/>
        <end position="145"/>
    </location>
</feature>
<evidence type="ECO:0000256" key="1">
    <source>
        <dbReference type="ARBA" id="ARBA00010361"/>
    </source>
</evidence>
<keyword evidence="5" id="KW-0175">Coiled coil</keyword>
<evidence type="ECO:0000256" key="3">
    <source>
        <dbReference type="ARBA" id="ARBA00022803"/>
    </source>
</evidence>
<comment type="function">
    <text evidence="4">Part of the endoplasmic reticulum membrane protein complex (EMC) that enables the energy-independent insertion into endoplasmic reticulum membranes of newly synthesized membrane proteins.</text>
</comment>
<evidence type="ECO:0000256" key="2">
    <source>
        <dbReference type="ARBA" id="ARBA00022737"/>
    </source>
</evidence>
<dbReference type="InterPro" id="IPR055217">
    <property type="entry name" value="TPR_EMC2"/>
</dbReference>
<dbReference type="AlphaFoldDB" id="A0ABD0JLB7"/>
<evidence type="ECO:0000256" key="4">
    <source>
        <dbReference type="RuleBase" id="RU367091"/>
    </source>
</evidence>
<keyword evidence="3" id="KW-0802">TPR repeat</keyword>
<keyword evidence="2" id="KW-0677">Repeat</keyword>
<dbReference type="Pfam" id="PF22890">
    <property type="entry name" value="TPR_EMC2"/>
    <property type="match status" value="1"/>
</dbReference>
<comment type="subcellular location">
    <subcellularLocation>
        <location evidence="4">Endoplasmic reticulum membrane</location>
        <topology evidence="4">Peripheral membrane protein</topology>
        <orientation evidence="4">Cytoplasmic side</orientation>
    </subcellularLocation>
</comment>
<comment type="similarity">
    <text evidence="1 4">Belongs to the EMC2 family.</text>
</comment>
<keyword evidence="8" id="KW-1185">Reference proteome</keyword>